<sequence>MMTKSKTFTFLAALFLICFIFSHASPLPNEAVSVTLKKLDGKFTFTQIKDLSVKAEAVINKGIGDNDSHKYFVQILKLKKSFANLKIIPKPPGIVPWEKTLVTF</sequence>
<feature type="signal peptide" evidence="1">
    <location>
        <begin position="1"/>
        <end position="24"/>
    </location>
</feature>
<dbReference type="Proteomes" id="UP000266861">
    <property type="component" value="Unassembled WGS sequence"/>
</dbReference>
<feature type="chain" id="PRO_5017461675" evidence="1">
    <location>
        <begin position="25"/>
        <end position="104"/>
    </location>
</feature>
<evidence type="ECO:0000313" key="2">
    <source>
        <dbReference type="EMBL" id="RHZ80131.1"/>
    </source>
</evidence>
<gene>
    <name evidence="2" type="ORF">Glove_139g122</name>
</gene>
<accession>A0A397IVY6</accession>
<keyword evidence="1" id="KW-0732">Signal</keyword>
<organism evidence="2 3">
    <name type="scientific">Diversispora epigaea</name>
    <dbReference type="NCBI Taxonomy" id="1348612"/>
    <lineage>
        <taxon>Eukaryota</taxon>
        <taxon>Fungi</taxon>
        <taxon>Fungi incertae sedis</taxon>
        <taxon>Mucoromycota</taxon>
        <taxon>Glomeromycotina</taxon>
        <taxon>Glomeromycetes</taxon>
        <taxon>Diversisporales</taxon>
        <taxon>Diversisporaceae</taxon>
        <taxon>Diversispora</taxon>
    </lineage>
</organism>
<dbReference type="EMBL" id="PQFF01000130">
    <property type="protein sequence ID" value="RHZ80131.1"/>
    <property type="molecule type" value="Genomic_DNA"/>
</dbReference>
<comment type="caution">
    <text evidence="2">The sequence shown here is derived from an EMBL/GenBank/DDBJ whole genome shotgun (WGS) entry which is preliminary data.</text>
</comment>
<protein>
    <submittedName>
        <fullName evidence="2">Uncharacterized protein</fullName>
    </submittedName>
</protein>
<dbReference type="OrthoDB" id="2370796at2759"/>
<keyword evidence="3" id="KW-1185">Reference proteome</keyword>
<name>A0A397IVY6_9GLOM</name>
<dbReference type="AlphaFoldDB" id="A0A397IVY6"/>
<reference evidence="2 3" key="1">
    <citation type="submission" date="2018-08" db="EMBL/GenBank/DDBJ databases">
        <title>Genome and evolution of the arbuscular mycorrhizal fungus Diversispora epigaea (formerly Glomus versiforme) and its bacterial endosymbionts.</title>
        <authorList>
            <person name="Sun X."/>
            <person name="Fei Z."/>
            <person name="Harrison M."/>
        </authorList>
    </citation>
    <scope>NUCLEOTIDE SEQUENCE [LARGE SCALE GENOMIC DNA]</scope>
    <source>
        <strain evidence="2 3">IT104</strain>
    </source>
</reference>
<proteinExistence type="predicted"/>
<evidence type="ECO:0000313" key="3">
    <source>
        <dbReference type="Proteomes" id="UP000266861"/>
    </source>
</evidence>
<evidence type="ECO:0000256" key="1">
    <source>
        <dbReference type="SAM" id="SignalP"/>
    </source>
</evidence>